<feature type="compositionally biased region" description="Polar residues" evidence="2">
    <location>
        <begin position="82"/>
        <end position="98"/>
    </location>
</feature>
<reference evidence="3 4" key="1">
    <citation type="journal article" date="2023" name="Sci. Data">
        <title>Genome assembly of the Korean intertidal mud-creeper Batillaria attramentaria.</title>
        <authorList>
            <person name="Patra A.K."/>
            <person name="Ho P.T."/>
            <person name="Jun S."/>
            <person name="Lee S.J."/>
            <person name="Kim Y."/>
            <person name="Won Y.J."/>
        </authorList>
    </citation>
    <scope>NUCLEOTIDE SEQUENCE [LARGE SCALE GENOMIC DNA]</scope>
    <source>
        <strain evidence="3">Wonlab-2016</strain>
    </source>
</reference>
<keyword evidence="1" id="KW-0175">Coiled coil</keyword>
<accession>A0ABD0JG34</accession>
<sequence length="326" mass="34517">MSGSGSSSPHGVPALPPRVISLTPGAVSSDSLDSGSESSPGGVSGCLSFNTSRYADVRSFSAARLDSIGEDDVFESLPAPSVNCTSPNRNVSAGNTDQHGQKRLNGLVTPYASTCISSALGGTATTKGALPSDRSEHYKSVGLEDAANNNSVRQTGNESCVISLRNASPHTDENDNDNNLYKVINSGHYKTVSSPSSQAKIVSLPNTTTADTNTPGSNNPADLPSGYGKSESHQRASADVRGARHGGSLSRELDLELVRLEILVDSLEEMEEQLMLNEDECDNVSEYHSSEDGDLSSAREVGLVFFCCFFYESSFYYEYLSIVACS</sequence>
<evidence type="ECO:0000256" key="2">
    <source>
        <dbReference type="SAM" id="MobiDB-lite"/>
    </source>
</evidence>
<comment type="caution">
    <text evidence="3">The sequence shown here is derived from an EMBL/GenBank/DDBJ whole genome shotgun (WGS) entry which is preliminary data.</text>
</comment>
<gene>
    <name evidence="3" type="ORF">BaRGS_00034823</name>
</gene>
<evidence type="ECO:0000313" key="3">
    <source>
        <dbReference type="EMBL" id="KAK7473918.1"/>
    </source>
</evidence>
<proteinExistence type="predicted"/>
<protein>
    <submittedName>
        <fullName evidence="3">Uncharacterized protein</fullName>
    </submittedName>
</protein>
<dbReference type="Proteomes" id="UP001519460">
    <property type="component" value="Unassembled WGS sequence"/>
</dbReference>
<name>A0ABD0JG34_9CAEN</name>
<feature type="compositionally biased region" description="Basic and acidic residues" evidence="2">
    <location>
        <begin position="230"/>
        <end position="242"/>
    </location>
</feature>
<evidence type="ECO:0000256" key="1">
    <source>
        <dbReference type="SAM" id="Coils"/>
    </source>
</evidence>
<evidence type="ECO:0000313" key="4">
    <source>
        <dbReference type="Proteomes" id="UP001519460"/>
    </source>
</evidence>
<organism evidence="3 4">
    <name type="scientific">Batillaria attramentaria</name>
    <dbReference type="NCBI Taxonomy" id="370345"/>
    <lineage>
        <taxon>Eukaryota</taxon>
        <taxon>Metazoa</taxon>
        <taxon>Spiralia</taxon>
        <taxon>Lophotrochozoa</taxon>
        <taxon>Mollusca</taxon>
        <taxon>Gastropoda</taxon>
        <taxon>Caenogastropoda</taxon>
        <taxon>Sorbeoconcha</taxon>
        <taxon>Cerithioidea</taxon>
        <taxon>Batillariidae</taxon>
        <taxon>Batillaria</taxon>
    </lineage>
</organism>
<dbReference type="EMBL" id="JACVVK020000453">
    <property type="protein sequence ID" value="KAK7473918.1"/>
    <property type="molecule type" value="Genomic_DNA"/>
</dbReference>
<feature type="region of interest" description="Disordered" evidence="2">
    <location>
        <begin position="78"/>
        <end position="99"/>
    </location>
</feature>
<feature type="compositionally biased region" description="Low complexity" evidence="2">
    <location>
        <begin position="28"/>
        <end position="41"/>
    </location>
</feature>
<dbReference type="AlphaFoldDB" id="A0ABD0JG34"/>
<feature type="coiled-coil region" evidence="1">
    <location>
        <begin position="250"/>
        <end position="287"/>
    </location>
</feature>
<feature type="region of interest" description="Disordered" evidence="2">
    <location>
        <begin position="206"/>
        <end position="245"/>
    </location>
</feature>
<feature type="region of interest" description="Disordered" evidence="2">
    <location>
        <begin position="1"/>
        <end position="43"/>
    </location>
</feature>
<keyword evidence="4" id="KW-1185">Reference proteome</keyword>
<feature type="compositionally biased region" description="Polar residues" evidence="2">
    <location>
        <begin position="206"/>
        <end position="220"/>
    </location>
</feature>